<evidence type="ECO:0000256" key="3">
    <source>
        <dbReference type="SAM" id="MobiDB-lite"/>
    </source>
</evidence>
<dbReference type="InterPro" id="IPR023779">
    <property type="entry name" value="Chromodomain_CS"/>
</dbReference>
<organism evidence="5 6">
    <name type="scientific">Popillia japonica</name>
    <name type="common">Japanese beetle</name>
    <dbReference type="NCBI Taxonomy" id="7064"/>
    <lineage>
        <taxon>Eukaryota</taxon>
        <taxon>Metazoa</taxon>
        <taxon>Ecdysozoa</taxon>
        <taxon>Arthropoda</taxon>
        <taxon>Hexapoda</taxon>
        <taxon>Insecta</taxon>
        <taxon>Pterygota</taxon>
        <taxon>Neoptera</taxon>
        <taxon>Endopterygota</taxon>
        <taxon>Coleoptera</taxon>
        <taxon>Polyphaga</taxon>
        <taxon>Scarabaeiformia</taxon>
        <taxon>Scarabaeidae</taxon>
        <taxon>Rutelinae</taxon>
        <taxon>Popillia</taxon>
    </lineage>
</organism>
<dbReference type="InterPro" id="IPR016197">
    <property type="entry name" value="Chromo-like_dom_sf"/>
</dbReference>
<dbReference type="GO" id="GO:0005634">
    <property type="term" value="C:nucleus"/>
    <property type="evidence" value="ECO:0007669"/>
    <property type="project" value="UniProtKB-SubCell"/>
</dbReference>
<dbReference type="PROSITE" id="PS00598">
    <property type="entry name" value="CHROMO_1"/>
    <property type="match status" value="1"/>
</dbReference>
<feature type="compositionally biased region" description="Basic and acidic residues" evidence="3">
    <location>
        <begin position="8"/>
        <end position="23"/>
    </location>
</feature>
<evidence type="ECO:0000313" key="5">
    <source>
        <dbReference type="EMBL" id="KAK9732177.1"/>
    </source>
</evidence>
<dbReference type="PROSITE" id="PS50013">
    <property type="entry name" value="CHROMO_2"/>
    <property type="match status" value="2"/>
</dbReference>
<feature type="region of interest" description="Disordered" evidence="3">
    <location>
        <begin position="1"/>
        <end position="92"/>
    </location>
</feature>
<evidence type="ECO:0000313" key="6">
    <source>
        <dbReference type="Proteomes" id="UP001458880"/>
    </source>
</evidence>
<protein>
    <submittedName>
        <fullName evidence="5">Chromo (CHRromatin Organization MOdifier) domain</fullName>
    </submittedName>
</protein>
<gene>
    <name evidence="5" type="ORF">QE152_g13067</name>
</gene>
<dbReference type="InterPro" id="IPR000953">
    <property type="entry name" value="Chromo/chromo_shadow_dom"/>
</dbReference>
<dbReference type="SMART" id="SM00298">
    <property type="entry name" value="CHROMO"/>
    <property type="match status" value="2"/>
</dbReference>
<accession>A0AAW1LEV7</accession>
<dbReference type="PANTHER" id="PTHR22812">
    <property type="entry name" value="CHROMOBOX PROTEIN"/>
    <property type="match status" value="1"/>
</dbReference>
<dbReference type="Proteomes" id="UP001458880">
    <property type="component" value="Unassembled WGS sequence"/>
</dbReference>
<comment type="subcellular location">
    <subcellularLocation>
        <location evidence="1">Nucleus</location>
    </subcellularLocation>
</comment>
<evidence type="ECO:0000259" key="4">
    <source>
        <dbReference type="PROSITE" id="PS50013"/>
    </source>
</evidence>
<dbReference type="InterPro" id="IPR023780">
    <property type="entry name" value="Chromo_domain"/>
</dbReference>
<dbReference type="Pfam" id="PF00385">
    <property type="entry name" value="Chromo"/>
    <property type="match status" value="2"/>
</dbReference>
<evidence type="ECO:0000256" key="1">
    <source>
        <dbReference type="ARBA" id="ARBA00004123"/>
    </source>
</evidence>
<keyword evidence="2" id="KW-0539">Nucleus</keyword>
<reference evidence="5 6" key="1">
    <citation type="journal article" date="2024" name="BMC Genomics">
        <title>De novo assembly and annotation of Popillia japonica's genome with initial clues to its potential as an invasive pest.</title>
        <authorList>
            <person name="Cucini C."/>
            <person name="Boschi S."/>
            <person name="Funari R."/>
            <person name="Cardaioli E."/>
            <person name="Iannotti N."/>
            <person name="Marturano G."/>
            <person name="Paoli F."/>
            <person name="Bruttini M."/>
            <person name="Carapelli A."/>
            <person name="Frati F."/>
            <person name="Nardi F."/>
        </authorList>
    </citation>
    <scope>NUCLEOTIDE SEQUENCE [LARGE SCALE GENOMIC DNA]</scope>
    <source>
        <strain evidence="5">DMR45628</strain>
    </source>
</reference>
<feature type="domain" description="Chromo" evidence="4">
    <location>
        <begin position="83"/>
        <end position="141"/>
    </location>
</feature>
<feature type="region of interest" description="Disordered" evidence="3">
    <location>
        <begin position="244"/>
        <end position="277"/>
    </location>
</feature>
<sequence>MRRKNRKIKPDESETSASEKGESSELNNTNDSENHDESIDNNSDAPEPETKKRKRVSFSSKKAAKEKKEKDEKENSDTDNVQHEVEAVVDEKMIRGVKHYLIRWKGYTEESDTWESESTVNCPELLKQFYANRKSSSNSKSKKQKETKTKTKKKNSAKKKDTKTDESDEDDWDEDEEFEVDRIIEVHHKRDGSREFLVSWKGYPPSQNSWVVEEDMTCSDLIAKFMSKVERARASDQKDLRVKPAHTDRFTLTTKESGRRLSKRNSGKQRVQYHDAE</sequence>
<evidence type="ECO:0000256" key="2">
    <source>
        <dbReference type="ARBA" id="ARBA00023242"/>
    </source>
</evidence>
<comment type="caution">
    <text evidence="5">The sequence shown here is derived from an EMBL/GenBank/DDBJ whole genome shotgun (WGS) entry which is preliminary data.</text>
</comment>
<dbReference type="AlphaFoldDB" id="A0AAW1LEV7"/>
<dbReference type="EMBL" id="JASPKY010000121">
    <property type="protein sequence ID" value="KAK9732177.1"/>
    <property type="molecule type" value="Genomic_DNA"/>
</dbReference>
<dbReference type="SUPFAM" id="SSF54160">
    <property type="entry name" value="Chromo domain-like"/>
    <property type="match status" value="2"/>
</dbReference>
<feature type="region of interest" description="Disordered" evidence="3">
    <location>
        <begin position="130"/>
        <end position="174"/>
    </location>
</feature>
<keyword evidence="6" id="KW-1185">Reference proteome</keyword>
<feature type="domain" description="Chromo" evidence="4">
    <location>
        <begin position="178"/>
        <end position="237"/>
    </location>
</feature>
<dbReference type="InterPro" id="IPR051219">
    <property type="entry name" value="Heterochromatin_chromo-domain"/>
</dbReference>
<proteinExistence type="predicted"/>
<feature type="compositionally biased region" description="Basic and acidic residues" evidence="3">
    <location>
        <begin position="66"/>
        <end position="92"/>
    </location>
</feature>
<dbReference type="GO" id="GO:0005694">
    <property type="term" value="C:chromosome"/>
    <property type="evidence" value="ECO:0007669"/>
    <property type="project" value="UniProtKB-ARBA"/>
</dbReference>
<dbReference type="CDD" id="cd00024">
    <property type="entry name" value="CD_CSD"/>
    <property type="match status" value="2"/>
</dbReference>
<name>A0AAW1LEV7_POPJA</name>
<dbReference type="Gene3D" id="2.40.50.40">
    <property type="match status" value="2"/>
</dbReference>